<sequence length="162" mass="18205">MNVSNFISICLRESILLLSPKPKSQKQPVPSHVLRSSSSVKSIFKSETVSSFNPGSSVNLHQLSQLRNSQFLPVYSVNLSQSRSQKQSAPFSCPQSIFLQPFFPCPQPKVKNSQFLPVSSDHFPRSRSQKQSVPSRVLNQSSPVRKSKIVSSFRCLQSIFFF</sequence>
<dbReference type="Proteomes" id="UP001054945">
    <property type="component" value="Unassembled WGS sequence"/>
</dbReference>
<accession>A0AAV4XZ26</accession>
<evidence type="ECO:0000313" key="1">
    <source>
        <dbReference type="EMBL" id="GIZ00083.1"/>
    </source>
</evidence>
<dbReference type="AlphaFoldDB" id="A0AAV4XZ26"/>
<name>A0AAV4XZ26_CAEEX</name>
<keyword evidence="2" id="KW-1185">Reference proteome</keyword>
<organism evidence="1 2">
    <name type="scientific">Caerostris extrusa</name>
    <name type="common">Bark spider</name>
    <name type="synonym">Caerostris bankana</name>
    <dbReference type="NCBI Taxonomy" id="172846"/>
    <lineage>
        <taxon>Eukaryota</taxon>
        <taxon>Metazoa</taxon>
        <taxon>Ecdysozoa</taxon>
        <taxon>Arthropoda</taxon>
        <taxon>Chelicerata</taxon>
        <taxon>Arachnida</taxon>
        <taxon>Araneae</taxon>
        <taxon>Araneomorphae</taxon>
        <taxon>Entelegynae</taxon>
        <taxon>Araneoidea</taxon>
        <taxon>Araneidae</taxon>
        <taxon>Caerostris</taxon>
    </lineage>
</organism>
<reference evidence="1 2" key="1">
    <citation type="submission" date="2021-06" db="EMBL/GenBank/DDBJ databases">
        <title>Caerostris extrusa draft genome.</title>
        <authorList>
            <person name="Kono N."/>
            <person name="Arakawa K."/>
        </authorList>
    </citation>
    <scope>NUCLEOTIDE SEQUENCE [LARGE SCALE GENOMIC DNA]</scope>
</reference>
<comment type="caution">
    <text evidence="1">The sequence shown here is derived from an EMBL/GenBank/DDBJ whole genome shotgun (WGS) entry which is preliminary data.</text>
</comment>
<protein>
    <submittedName>
        <fullName evidence="1">Uncharacterized protein</fullName>
    </submittedName>
</protein>
<gene>
    <name evidence="1" type="ORF">CEXT_665641</name>
</gene>
<dbReference type="EMBL" id="BPLR01018502">
    <property type="protein sequence ID" value="GIZ00083.1"/>
    <property type="molecule type" value="Genomic_DNA"/>
</dbReference>
<evidence type="ECO:0000313" key="2">
    <source>
        <dbReference type="Proteomes" id="UP001054945"/>
    </source>
</evidence>
<proteinExistence type="predicted"/>